<keyword evidence="7" id="KW-0915">Sodium</keyword>
<feature type="transmembrane region" description="Helical" evidence="12">
    <location>
        <begin position="444"/>
        <end position="465"/>
    </location>
</feature>
<sequence length="647" mass="71378">MSTLNYLQSFVRLSTSIVDYAVLLVLLLLSAFIGIIFGFKKTTAEEYFLASGTMHVLPTALSIMVSFLSAITILGVPSEIYMSGTMFLYQAAAYCIASVITAVVFVPKFREMKFTSIYEYLEKRFDQSVRMCASIIFTIYMFMYMALVLYAPSLALSQITGLNKWLSVVSISVVCVFYSSMGGIKAIIWTDVLQALVMYTGIVIAITHGLIRVGGIESVFLIAKQGSRIEFDNMSLDPRTRHTIWSIFIGSSLNLLVLYGFNQMQVQRYMSVRSTQAAQKALLINLIGTAGFILLTGFMGLVLYAYYNTCDPFTAGRIKNIDQILPYFIMETLGDKKGVPGLFLACVFSGTLSTISSGLNSMAAIIIEDIYKGLLRQKLDKKQQGYLSQCASIFVGVIIVLLTYVISYLGPIINAGVSLTNALCGPIMGVFFLGLFVPRANRTGAIVGFFISLILQLWIFIGAQLTKHQRNNHRLPLSILNCTDIDIFSRTNRNATLTGSLVDAKSELFFGLYSVSYMWYTTIAVGTVVIIGGIVSILNCTDIDILSRTNRNTTLTGSLVDAKSELFFGLYSVSYMWYTTIAVGTVVIIGGIVSYLHNPIQPNDIDWKLIIGMNDICKYCCGSTESQTLHTTNAADESDDKREALLS</sequence>
<feature type="transmembrane region" description="Helical" evidence="12">
    <location>
        <begin position="243"/>
        <end position="261"/>
    </location>
</feature>
<evidence type="ECO:0000256" key="7">
    <source>
        <dbReference type="ARBA" id="ARBA00023053"/>
    </source>
</evidence>
<dbReference type="NCBIfam" id="TIGR00813">
    <property type="entry name" value="sss"/>
    <property type="match status" value="1"/>
</dbReference>
<evidence type="ECO:0000313" key="14">
    <source>
        <dbReference type="Proteomes" id="UP000663852"/>
    </source>
</evidence>
<name>A0A815KYM2_ADIRI</name>
<feature type="transmembrane region" description="Helical" evidence="12">
    <location>
        <begin position="196"/>
        <end position="223"/>
    </location>
</feature>
<dbReference type="InterPro" id="IPR051163">
    <property type="entry name" value="Sodium:Solute_Symporter_SSF"/>
</dbReference>
<dbReference type="InterPro" id="IPR038377">
    <property type="entry name" value="Na/Glc_symporter_sf"/>
</dbReference>
<protein>
    <submittedName>
        <fullName evidence="13">Uncharacterized protein</fullName>
    </submittedName>
</protein>
<feature type="transmembrane region" description="Helical" evidence="12">
    <location>
        <begin position="386"/>
        <end position="406"/>
    </location>
</feature>
<evidence type="ECO:0000256" key="12">
    <source>
        <dbReference type="SAM" id="Phobius"/>
    </source>
</evidence>
<evidence type="ECO:0000256" key="8">
    <source>
        <dbReference type="ARBA" id="ARBA00023065"/>
    </source>
</evidence>
<dbReference type="GO" id="GO:0006814">
    <property type="term" value="P:sodium ion transport"/>
    <property type="evidence" value="ECO:0007669"/>
    <property type="project" value="UniProtKB-KW"/>
</dbReference>
<dbReference type="PANTHER" id="PTHR42985:SF40">
    <property type="entry name" value="LD47995P-RELATED"/>
    <property type="match status" value="1"/>
</dbReference>
<dbReference type="CDD" id="cd11492">
    <property type="entry name" value="SLC5sbd_NIS-SMVT"/>
    <property type="match status" value="1"/>
</dbReference>
<feature type="transmembrane region" description="Helical" evidence="12">
    <location>
        <begin position="165"/>
        <end position="184"/>
    </location>
</feature>
<evidence type="ECO:0000256" key="4">
    <source>
        <dbReference type="ARBA" id="ARBA00022475"/>
    </source>
</evidence>
<feature type="transmembrane region" description="Helical" evidence="12">
    <location>
        <begin position="87"/>
        <end position="107"/>
    </location>
</feature>
<evidence type="ECO:0000256" key="2">
    <source>
        <dbReference type="ARBA" id="ARBA00006434"/>
    </source>
</evidence>
<keyword evidence="5 12" id="KW-0812">Transmembrane</keyword>
<feature type="transmembrane region" description="Helical" evidence="12">
    <location>
        <begin position="342"/>
        <end position="366"/>
    </location>
</feature>
<feature type="transmembrane region" description="Helical" evidence="12">
    <location>
        <begin position="517"/>
        <end position="538"/>
    </location>
</feature>
<comment type="caution">
    <text evidence="13">The sequence shown here is derived from an EMBL/GenBank/DDBJ whole genome shotgun (WGS) entry which is preliminary data.</text>
</comment>
<comment type="subcellular location">
    <subcellularLocation>
        <location evidence="1">Cell membrane</location>
        <topology evidence="1">Multi-pass membrane protein</topology>
    </subcellularLocation>
</comment>
<feature type="transmembrane region" description="Helical" evidence="12">
    <location>
        <begin position="282"/>
        <end position="307"/>
    </location>
</feature>
<keyword evidence="4" id="KW-1003">Cell membrane</keyword>
<keyword evidence="3" id="KW-0813">Transport</keyword>
<evidence type="ECO:0000256" key="1">
    <source>
        <dbReference type="ARBA" id="ARBA00004651"/>
    </source>
</evidence>
<keyword evidence="8" id="KW-0406">Ion transport</keyword>
<evidence type="ECO:0000256" key="6">
    <source>
        <dbReference type="ARBA" id="ARBA00022989"/>
    </source>
</evidence>
<feature type="transmembrane region" description="Helical" evidence="12">
    <location>
        <begin position="128"/>
        <end position="153"/>
    </location>
</feature>
<keyword evidence="10" id="KW-0739">Sodium transport</keyword>
<dbReference type="GO" id="GO:0005886">
    <property type="term" value="C:plasma membrane"/>
    <property type="evidence" value="ECO:0007669"/>
    <property type="project" value="UniProtKB-SubCell"/>
</dbReference>
<dbReference type="InterPro" id="IPR001734">
    <property type="entry name" value="Na/solute_symporter"/>
</dbReference>
<comment type="similarity">
    <text evidence="2 11">Belongs to the sodium:solute symporter (SSF) (TC 2.A.21) family.</text>
</comment>
<dbReference type="AlphaFoldDB" id="A0A815KYM2"/>
<feature type="transmembrane region" description="Helical" evidence="12">
    <location>
        <begin position="575"/>
        <end position="596"/>
    </location>
</feature>
<dbReference type="Gene3D" id="1.20.1730.10">
    <property type="entry name" value="Sodium/glucose cotransporter"/>
    <property type="match status" value="1"/>
</dbReference>
<feature type="transmembrane region" description="Helical" evidence="12">
    <location>
        <begin position="60"/>
        <end position="81"/>
    </location>
</feature>
<evidence type="ECO:0000256" key="5">
    <source>
        <dbReference type="ARBA" id="ARBA00022692"/>
    </source>
</evidence>
<dbReference type="PROSITE" id="PS50283">
    <property type="entry name" value="NA_SOLUT_SYMP_3"/>
    <property type="match status" value="1"/>
</dbReference>
<feature type="transmembrane region" description="Helical" evidence="12">
    <location>
        <begin position="20"/>
        <end position="39"/>
    </location>
</feature>
<evidence type="ECO:0000256" key="9">
    <source>
        <dbReference type="ARBA" id="ARBA00023136"/>
    </source>
</evidence>
<evidence type="ECO:0000256" key="11">
    <source>
        <dbReference type="RuleBase" id="RU362091"/>
    </source>
</evidence>
<accession>A0A815KYM2</accession>
<dbReference type="GO" id="GO:0015293">
    <property type="term" value="F:symporter activity"/>
    <property type="evidence" value="ECO:0007669"/>
    <property type="project" value="TreeGrafter"/>
</dbReference>
<proteinExistence type="inferred from homology"/>
<evidence type="ECO:0000313" key="13">
    <source>
        <dbReference type="EMBL" id="CAF1399574.1"/>
    </source>
</evidence>
<organism evidence="13 14">
    <name type="scientific">Adineta ricciae</name>
    <name type="common">Rotifer</name>
    <dbReference type="NCBI Taxonomy" id="249248"/>
    <lineage>
        <taxon>Eukaryota</taxon>
        <taxon>Metazoa</taxon>
        <taxon>Spiralia</taxon>
        <taxon>Gnathifera</taxon>
        <taxon>Rotifera</taxon>
        <taxon>Eurotatoria</taxon>
        <taxon>Bdelloidea</taxon>
        <taxon>Adinetida</taxon>
        <taxon>Adinetidae</taxon>
        <taxon>Adineta</taxon>
    </lineage>
</organism>
<dbReference type="PANTHER" id="PTHR42985">
    <property type="entry name" value="SODIUM-COUPLED MONOCARBOXYLATE TRANSPORTER"/>
    <property type="match status" value="1"/>
</dbReference>
<gene>
    <name evidence="13" type="ORF">EDS130_LOCUS35927</name>
</gene>
<keyword evidence="9 12" id="KW-0472">Membrane</keyword>
<evidence type="ECO:0000256" key="3">
    <source>
        <dbReference type="ARBA" id="ARBA00022448"/>
    </source>
</evidence>
<reference evidence="13" key="1">
    <citation type="submission" date="2021-02" db="EMBL/GenBank/DDBJ databases">
        <authorList>
            <person name="Nowell W R."/>
        </authorList>
    </citation>
    <scope>NUCLEOTIDE SEQUENCE</scope>
</reference>
<dbReference type="EMBL" id="CAJNOJ010000324">
    <property type="protein sequence ID" value="CAF1399574.1"/>
    <property type="molecule type" value="Genomic_DNA"/>
</dbReference>
<dbReference type="Pfam" id="PF00474">
    <property type="entry name" value="SSF"/>
    <property type="match status" value="1"/>
</dbReference>
<dbReference type="Proteomes" id="UP000663852">
    <property type="component" value="Unassembled WGS sequence"/>
</dbReference>
<evidence type="ECO:0000256" key="10">
    <source>
        <dbReference type="ARBA" id="ARBA00023201"/>
    </source>
</evidence>
<dbReference type="OrthoDB" id="6132759at2759"/>
<feature type="transmembrane region" description="Helical" evidence="12">
    <location>
        <begin position="412"/>
        <end position="437"/>
    </location>
</feature>
<keyword evidence="6 12" id="KW-1133">Transmembrane helix</keyword>